<reference evidence="1 2" key="1">
    <citation type="submission" date="2015-09" db="EMBL/GenBank/DDBJ databases">
        <title>Identification and resolution of microdiversity through metagenomic sequencing of parallel consortia.</title>
        <authorList>
            <person name="Nelson W.C."/>
            <person name="Romine M.F."/>
            <person name="Lindemann S.R."/>
        </authorList>
    </citation>
    <scope>NUCLEOTIDE SEQUENCE [LARGE SCALE GENOMIC DNA]</scope>
    <source>
        <strain evidence="1">Ana</strain>
    </source>
</reference>
<dbReference type="Proteomes" id="UP000050465">
    <property type="component" value="Unassembled WGS sequence"/>
</dbReference>
<dbReference type="PATRIC" id="fig|1666911.3.peg.4088"/>
<name>A0A0P8DH71_9CYAN</name>
<proteinExistence type="predicted"/>
<sequence length="120" mass="14233">MRAHIYNEVLFIRNEDVPPYKKKGSMVRNSYFWALKSISDRAPFEKDWEFEQSVWLALTRMLTSFAESGYLGLKETQLEFEPDDDIPALLKPMATWYDPADYEETKAEEDMHANRSNSRW</sequence>
<gene>
    <name evidence="1" type="ORF">HLUCCA11_08530</name>
</gene>
<accession>A0A0P8DH71</accession>
<evidence type="ECO:0000313" key="1">
    <source>
        <dbReference type="EMBL" id="KPQ35931.1"/>
    </source>
</evidence>
<dbReference type="STRING" id="1666911.HLUCCA11_08530"/>
<dbReference type="EMBL" id="LJZR01000009">
    <property type="protein sequence ID" value="KPQ35931.1"/>
    <property type="molecule type" value="Genomic_DNA"/>
</dbReference>
<protein>
    <submittedName>
        <fullName evidence="1">Uncharacterized protein</fullName>
    </submittedName>
</protein>
<comment type="caution">
    <text evidence="1">The sequence shown here is derived from an EMBL/GenBank/DDBJ whole genome shotgun (WGS) entry which is preliminary data.</text>
</comment>
<organism evidence="1 2">
    <name type="scientific">Phormidesmis priestleyi Ana</name>
    <dbReference type="NCBI Taxonomy" id="1666911"/>
    <lineage>
        <taxon>Bacteria</taxon>
        <taxon>Bacillati</taxon>
        <taxon>Cyanobacteriota</taxon>
        <taxon>Cyanophyceae</taxon>
        <taxon>Leptolyngbyales</taxon>
        <taxon>Leptolyngbyaceae</taxon>
        <taxon>Phormidesmis</taxon>
    </lineage>
</organism>
<evidence type="ECO:0000313" key="2">
    <source>
        <dbReference type="Proteomes" id="UP000050465"/>
    </source>
</evidence>
<dbReference type="AlphaFoldDB" id="A0A0P8DH71"/>